<dbReference type="eggNOG" id="KOG0789">
    <property type="taxonomic scope" value="Eukaryota"/>
</dbReference>
<keyword evidence="3" id="KW-0378">Hydrolase</keyword>
<dbReference type="SMART" id="SM00404">
    <property type="entry name" value="PTPc_motif"/>
    <property type="match status" value="1"/>
</dbReference>
<reference evidence="9 10" key="1">
    <citation type="journal article" date="2008" name="Nature">
        <title>The Trichoplax genome and the nature of placozoans.</title>
        <authorList>
            <person name="Srivastava M."/>
            <person name="Begovic E."/>
            <person name="Chapman J."/>
            <person name="Putnam N.H."/>
            <person name="Hellsten U."/>
            <person name="Kawashima T."/>
            <person name="Kuo A."/>
            <person name="Mitros T."/>
            <person name="Salamov A."/>
            <person name="Carpenter M.L."/>
            <person name="Signorovitch A.Y."/>
            <person name="Moreno M.A."/>
            <person name="Kamm K."/>
            <person name="Grimwood J."/>
            <person name="Schmutz J."/>
            <person name="Shapiro H."/>
            <person name="Grigoriev I.V."/>
            <person name="Buss L.W."/>
            <person name="Schierwater B."/>
            <person name="Dellaporta S.L."/>
            <person name="Rokhsar D.S."/>
        </authorList>
    </citation>
    <scope>NUCLEOTIDE SEQUENCE [LARGE SCALE GENOMIC DNA]</scope>
    <source>
        <strain evidence="9 10">Grell-BS-1999</strain>
    </source>
</reference>
<dbReference type="InterPro" id="IPR000242">
    <property type="entry name" value="PTP_cat"/>
</dbReference>
<evidence type="ECO:0000256" key="4">
    <source>
        <dbReference type="ARBA" id="ARBA00022912"/>
    </source>
</evidence>
<dbReference type="STRING" id="10228.B3RJC0"/>
<gene>
    <name evidence="9" type="ORF">TRIADDRAFT_51484</name>
</gene>
<dbReference type="CTD" id="6748924"/>
<dbReference type="OrthoDB" id="9993594at2759"/>
<dbReference type="InterPro" id="IPR008356">
    <property type="entry name" value="Tyr_Pase_KIM-con"/>
</dbReference>
<dbReference type="SUPFAM" id="SSF52799">
    <property type="entry name" value="(Phosphotyrosine protein) phosphatases II"/>
    <property type="match status" value="1"/>
</dbReference>
<proteinExistence type="predicted"/>
<name>B3RJC0_TRIAD</name>
<accession>B3RJC0</accession>
<evidence type="ECO:0000259" key="7">
    <source>
        <dbReference type="PROSITE" id="PS50055"/>
    </source>
</evidence>
<keyword evidence="10" id="KW-1185">Reference proteome</keyword>
<evidence type="ECO:0000256" key="1">
    <source>
        <dbReference type="ARBA" id="ARBA00013064"/>
    </source>
</evidence>
<evidence type="ECO:0000259" key="8">
    <source>
        <dbReference type="PROSITE" id="PS50056"/>
    </source>
</evidence>
<dbReference type="PRINTS" id="PR00700">
    <property type="entry name" value="PRTYPHPHTASE"/>
</dbReference>
<dbReference type="SMART" id="SM00194">
    <property type="entry name" value="PTPc"/>
    <property type="match status" value="1"/>
</dbReference>
<dbReference type="InterPro" id="IPR016130">
    <property type="entry name" value="Tyr_Pase_AS"/>
</dbReference>
<dbReference type="EMBL" id="DS985241">
    <property type="protein sequence ID" value="EDV29302.1"/>
    <property type="molecule type" value="Genomic_DNA"/>
</dbReference>
<dbReference type="Proteomes" id="UP000009022">
    <property type="component" value="Unassembled WGS sequence"/>
</dbReference>
<dbReference type="InterPro" id="IPR003595">
    <property type="entry name" value="Tyr_Pase_cat"/>
</dbReference>
<dbReference type="RefSeq" id="XP_002108504.1">
    <property type="nucleotide sequence ID" value="XM_002108468.1"/>
</dbReference>
<evidence type="ECO:0000256" key="2">
    <source>
        <dbReference type="ARBA" id="ARBA00022553"/>
    </source>
</evidence>
<dbReference type="HOGENOM" id="CLU_485156_0_0_1"/>
<evidence type="ECO:0000256" key="5">
    <source>
        <dbReference type="PIRSR" id="PIRSR608356-50"/>
    </source>
</evidence>
<dbReference type="PROSITE" id="PS50056">
    <property type="entry name" value="TYR_PHOSPHATASE_2"/>
    <property type="match status" value="1"/>
</dbReference>
<evidence type="ECO:0000256" key="3">
    <source>
        <dbReference type="ARBA" id="ARBA00022801"/>
    </source>
</evidence>
<feature type="active site" description="Phosphocysteine intermediate" evidence="5">
    <location>
        <position position="484"/>
    </location>
</feature>
<dbReference type="PROSITE" id="PS50055">
    <property type="entry name" value="TYR_PHOSPHATASE_PTP"/>
    <property type="match status" value="1"/>
</dbReference>
<dbReference type="Pfam" id="PF00102">
    <property type="entry name" value="Y_phosphatase"/>
    <property type="match status" value="1"/>
</dbReference>
<feature type="domain" description="Tyrosine specific protein phosphatases" evidence="8">
    <location>
        <begin position="459"/>
        <end position="534"/>
    </location>
</feature>
<dbReference type="PROSITE" id="PS00383">
    <property type="entry name" value="TYR_PHOSPHATASE_1"/>
    <property type="match status" value="1"/>
</dbReference>
<organism evidence="9 10">
    <name type="scientific">Trichoplax adhaerens</name>
    <name type="common">Trichoplax reptans</name>
    <dbReference type="NCBI Taxonomy" id="10228"/>
    <lineage>
        <taxon>Eukaryota</taxon>
        <taxon>Metazoa</taxon>
        <taxon>Placozoa</taxon>
        <taxon>Uniplacotomia</taxon>
        <taxon>Trichoplacea</taxon>
        <taxon>Trichoplacidae</taxon>
        <taxon>Trichoplax</taxon>
    </lineage>
</organism>
<sequence length="562" mass="64685">MSSVCMPFTPDADRESVSSPLLRDANFQDTAIAKRDPDDDTILPVRQKRAMAITTVKPTTFKSTAHTTLFLLKDVSRQYIVVAGSKILHNIETNAVIANVDMVIAMESSSFTADRRAEFVYGIAAALHVPARNVIIDKIMESDVIIEFYVIKPHVTQSTFHLDANSNLSKILYPAKDVVEKLTPSVLRTYLSEFKVTDVHPKYKFNNGPKEHELTIWNQYWFIGAMATALWRRYKFRKQEIEHRDFEKQLPLLLPGHSPLGNSEQRYIQPWDDPSVVENDWLQVSQYQSHPRSLAARRNVPRLPLPLGANVIKPVNPSPPRDEIFQRKSRVLDRQELQEALDNGYKNEPRAFIATQGPLPNTIDDFWRMVWFQNVSLIIMITKVREKNLNKCEYYWPNSDQGQVTYGEIKVTLENICEREGYIVSQLKLENTKITESPRYVYHFWYTSWPDHGAPDSARQLLQLVKEVRVKRQELSTGPIVVHCSAGIGRTGCFIAISIGIIQYEMERVVDILNIVSSMREDRGGLVQTLEQYEFVYKAMYLFSREYDNNRSRPLVLGNTLN</sequence>
<evidence type="ECO:0000256" key="6">
    <source>
        <dbReference type="PIRSR" id="PIRSR608356-51"/>
    </source>
</evidence>
<dbReference type="KEGG" id="tad:TRIADDRAFT_51484"/>
<dbReference type="EC" id="3.1.3.48" evidence="1"/>
<keyword evidence="4" id="KW-0904">Protein phosphatase</keyword>
<feature type="binding site" evidence="6">
    <location>
        <begin position="484"/>
        <end position="490"/>
    </location>
    <ligand>
        <name>substrate</name>
    </ligand>
</feature>
<dbReference type="GeneID" id="6748924"/>
<dbReference type="InterPro" id="IPR000387">
    <property type="entry name" value="Tyr_Pase_dom"/>
</dbReference>
<keyword evidence="2" id="KW-0597">Phosphoprotein</keyword>
<dbReference type="PANTHER" id="PTHR46198">
    <property type="entry name" value="PROTEIN-TYROSINE-PHOSPHATASE"/>
    <property type="match status" value="1"/>
</dbReference>
<feature type="binding site" evidence="6">
    <location>
        <position position="528"/>
    </location>
    <ligand>
        <name>substrate</name>
    </ligand>
</feature>
<evidence type="ECO:0000313" key="10">
    <source>
        <dbReference type="Proteomes" id="UP000009022"/>
    </source>
</evidence>
<dbReference type="PhylomeDB" id="B3RJC0"/>
<dbReference type="Gene3D" id="3.90.190.10">
    <property type="entry name" value="Protein tyrosine phosphatase superfamily"/>
    <property type="match status" value="1"/>
</dbReference>
<dbReference type="PANTHER" id="PTHR46198:SF4">
    <property type="entry name" value="PROTEIN-TYROSINE-PHOSPHATASE"/>
    <property type="match status" value="1"/>
</dbReference>
<dbReference type="InParanoid" id="B3RJC0"/>
<feature type="domain" description="Tyrosine-protein phosphatase" evidence="7">
    <location>
        <begin position="310"/>
        <end position="543"/>
    </location>
</feature>
<dbReference type="Pfam" id="PF26155">
    <property type="entry name" value="PTPRR_N"/>
    <property type="match status" value="1"/>
</dbReference>
<dbReference type="InterPro" id="IPR029021">
    <property type="entry name" value="Prot-tyrosine_phosphatase-like"/>
</dbReference>
<dbReference type="GO" id="GO:0007165">
    <property type="term" value="P:signal transduction"/>
    <property type="evidence" value="ECO:0000318"/>
    <property type="project" value="GO_Central"/>
</dbReference>
<dbReference type="InterPro" id="IPR059011">
    <property type="entry name" value="PTPRR_N"/>
</dbReference>
<dbReference type="AlphaFoldDB" id="B3RJC0"/>
<evidence type="ECO:0000313" key="9">
    <source>
        <dbReference type="EMBL" id="EDV29302.1"/>
    </source>
</evidence>
<dbReference type="GO" id="GO:0004725">
    <property type="term" value="F:protein tyrosine phosphatase activity"/>
    <property type="evidence" value="ECO:0000318"/>
    <property type="project" value="GO_Central"/>
</dbReference>
<feature type="binding site" evidence="6">
    <location>
        <position position="451"/>
    </location>
    <ligand>
        <name>substrate</name>
    </ligand>
</feature>
<protein>
    <recommendedName>
        <fullName evidence="1">protein-tyrosine-phosphatase</fullName>
        <ecNumber evidence="1">3.1.3.48</ecNumber>
    </recommendedName>
</protein>
<dbReference type="FunFam" id="3.90.190.10:FF:000259">
    <property type="entry name" value="Uncharacterized protein"/>
    <property type="match status" value="1"/>
</dbReference>